<keyword evidence="4 5" id="KW-0804">Transcription</keyword>
<dbReference type="GO" id="GO:0000978">
    <property type="term" value="F:RNA polymerase II cis-regulatory region sequence-specific DNA binding"/>
    <property type="evidence" value="ECO:0007669"/>
    <property type="project" value="InterPro"/>
</dbReference>
<dbReference type="Proteomes" id="UP000242414">
    <property type="component" value="Unassembled WGS sequence"/>
</dbReference>
<dbReference type="Pfam" id="PF02319">
    <property type="entry name" value="WHD_E2F_TDP"/>
    <property type="match status" value="1"/>
</dbReference>
<name>A0A1X0RHM4_RHIZD</name>
<feature type="coiled-coil region" evidence="6">
    <location>
        <begin position="72"/>
        <end position="113"/>
    </location>
</feature>
<dbReference type="SUPFAM" id="SSF46785">
    <property type="entry name" value="Winged helix' DNA-binding domain"/>
    <property type="match status" value="1"/>
</dbReference>
<evidence type="ECO:0000256" key="3">
    <source>
        <dbReference type="ARBA" id="ARBA00023125"/>
    </source>
</evidence>
<dbReference type="Gene3D" id="6.10.250.540">
    <property type="match status" value="1"/>
</dbReference>
<accession>A0A1X0RHM4</accession>
<dbReference type="PANTHER" id="PTHR12081:SF18">
    <property type="entry name" value="TRANSCRIPTION FACTOR E2F2-RELATED"/>
    <property type="match status" value="1"/>
</dbReference>
<dbReference type="VEuPathDB" id="FungiDB:BCV72DRAFT_94007"/>
<dbReference type="InterPro" id="IPR015633">
    <property type="entry name" value="E2F"/>
</dbReference>
<sequence>MTSTCRYDSSLGLLTKKFIALLRSSAHGDLDLNCAASQLKVQKRRIYDITNVLEGIQLIEKNSKNHVQWIGNMQDTCEITKLQQRLQSLKNQNQSLEKEYKQLNGIKQQVDLDIERVLMSNGSDCYLTLDDLTRFELMINAERESFVVVNAPYDTDIEVHTNDYYPTKKLTDKKKITKTKCYIRVSDCSKQHLRVSLKQKGY</sequence>
<evidence type="ECO:0000256" key="5">
    <source>
        <dbReference type="RuleBase" id="RU003796"/>
    </source>
</evidence>
<reference evidence="8" key="1">
    <citation type="journal article" date="2016" name="Proc. Natl. Acad. Sci. U.S.A.">
        <title>Lipid metabolic changes in an early divergent fungus govern the establishment of a mutualistic symbiosis with endobacteria.</title>
        <authorList>
            <person name="Lastovetsky O.A."/>
            <person name="Gaspar M.L."/>
            <person name="Mondo S.J."/>
            <person name="LaButti K.M."/>
            <person name="Sandor L."/>
            <person name="Grigoriev I.V."/>
            <person name="Henry S.A."/>
            <person name="Pawlowska T.E."/>
        </authorList>
    </citation>
    <scope>NUCLEOTIDE SEQUENCE [LARGE SCALE GENOMIC DNA]</scope>
    <source>
        <strain evidence="8">ATCC 52814</strain>
    </source>
</reference>
<dbReference type="GO" id="GO:0000981">
    <property type="term" value="F:DNA-binding transcription factor activity, RNA polymerase II-specific"/>
    <property type="evidence" value="ECO:0007669"/>
    <property type="project" value="TreeGrafter"/>
</dbReference>
<dbReference type="OrthoDB" id="1743261at2759"/>
<protein>
    <recommendedName>
        <fullName evidence="7">E2F/DP family winged-helix DNA-binding domain-containing protein</fullName>
    </recommendedName>
</protein>
<evidence type="ECO:0000256" key="4">
    <source>
        <dbReference type="ARBA" id="ARBA00023163"/>
    </source>
</evidence>
<evidence type="ECO:0000256" key="6">
    <source>
        <dbReference type="SAM" id="Coils"/>
    </source>
</evidence>
<dbReference type="InterPro" id="IPR003316">
    <property type="entry name" value="E2F_WHTH_DNA-bd_dom"/>
</dbReference>
<dbReference type="PANTHER" id="PTHR12081">
    <property type="entry name" value="TRANSCRIPTION FACTOR E2F"/>
    <property type="match status" value="1"/>
</dbReference>
<comment type="subcellular location">
    <subcellularLocation>
        <location evidence="5">Nucleus</location>
    </subcellularLocation>
</comment>
<comment type="similarity">
    <text evidence="1 5">Belongs to the E2F/DP family.</text>
</comment>
<dbReference type="EMBL" id="KV921856">
    <property type="protein sequence ID" value="ORE11520.1"/>
    <property type="molecule type" value="Genomic_DNA"/>
</dbReference>
<dbReference type="SMART" id="SM01372">
    <property type="entry name" value="E2F_TDP"/>
    <property type="match status" value="1"/>
</dbReference>
<gene>
    <name evidence="8" type="ORF">BCV72DRAFT_94007</name>
</gene>
<dbReference type="Gene3D" id="1.10.10.10">
    <property type="entry name" value="Winged helix-like DNA-binding domain superfamily/Winged helix DNA-binding domain"/>
    <property type="match status" value="1"/>
</dbReference>
<organism evidence="8">
    <name type="scientific">Rhizopus microsporus var. microsporus</name>
    <dbReference type="NCBI Taxonomy" id="86635"/>
    <lineage>
        <taxon>Eukaryota</taxon>
        <taxon>Fungi</taxon>
        <taxon>Fungi incertae sedis</taxon>
        <taxon>Mucoromycota</taxon>
        <taxon>Mucoromycotina</taxon>
        <taxon>Mucoromycetes</taxon>
        <taxon>Mucorales</taxon>
        <taxon>Mucorineae</taxon>
        <taxon>Rhizopodaceae</taxon>
        <taxon>Rhizopus</taxon>
    </lineage>
</organism>
<keyword evidence="6" id="KW-0175">Coiled coil</keyword>
<evidence type="ECO:0000313" key="8">
    <source>
        <dbReference type="EMBL" id="ORE11520.1"/>
    </source>
</evidence>
<dbReference type="GO" id="GO:0090575">
    <property type="term" value="C:RNA polymerase II transcription regulator complex"/>
    <property type="evidence" value="ECO:0007669"/>
    <property type="project" value="TreeGrafter"/>
</dbReference>
<feature type="domain" description="E2F/DP family winged-helix DNA-binding" evidence="7">
    <location>
        <begin position="6"/>
        <end position="71"/>
    </location>
</feature>
<evidence type="ECO:0000256" key="2">
    <source>
        <dbReference type="ARBA" id="ARBA00023015"/>
    </source>
</evidence>
<dbReference type="FunFam" id="1.10.10.10:FF:000008">
    <property type="entry name" value="E2F transcription factor 1"/>
    <property type="match status" value="1"/>
</dbReference>
<dbReference type="AlphaFoldDB" id="A0A1X0RHM4"/>
<evidence type="ECO:0000259" key="7">
    <source>
        <dbReference type="SMART" id="SM01372"/>
    </source>
</evidence>
<keyword evidence="5" id="KW-0539">Nucleus</keyword>
<keyword evidence="2 5" id="KW-0805">Transcription regulation</keyword>
<dbReference type="InterPro" id="IPR036390">
    <property type="entry name" value="WH_DNA-bd_sf"/>
</dbReference>
<dbReference type="InterPro" id="IPR036388">
    <property type="entry name" value="WH-like_DNA-bd_sf"/>
</dbReference>
<evidence type="ECO:0000256" key="1">
    <source>
        <dbReference type="ARBA" id="ARBA00010940"/>
    </source>
</evidence>
<proteinExistence type="inferred from homology"/>
<keyword evidence="3 5" id="KW-0238">DNA-binding</keyword>